<feature type="signal peptide" evidence="13">
    <location>
        <begin position="1"/>
        <end position="24"/>
    </location>
</feature>
<comment type="similarity">
    <text evidence="11 12">Belongs to the TonB-dependent receptor family.</text>
</comment>
<evidence type="ECO:0000256" key="5">
    <source>
        <dbReference type="ARBA" id="ARBA00022692"/>
    </source>
</evidence>
<dbReference type="InterPro" id="IPR036942">
    <property type="entry name" value="Beta-barrel_TonB_sf"/>
</dbReference>
<keyword evidence="7" id="KW-0406">Ion transport</keyword>
<keyword evidence="13" id="KW-0732">Signal</keyword>
<evidence type="ECO:0000256" key="4">
    <source>
        <dbReference type="ARBA" id="ARBA00022496"/>
    </source>
</evidence>
<evidence type="ECO:0000256" key="6">
    <source>
        <dbReference type="ARBA" id="ARBA00023004"/>
    </source>
</evidence>
<evidence type="ECO:0000256" key="7">
    <source>
        <dbReference type="ARBA" id="ARBA00023065"/>
    </source>
</evidence>
<proteinExistence type="inferred from homology"/>
<dbReference type="RefSeq" id="WP_222137318.1">
    <property type="nucleotide sequence ID" value="NZ_JAILXK010000002.1"/>
</dbReference>
<comment type="caution">
    <text evidence="16">The sequence shown here is derived from an EMBL/GenBank/DDBJ whole genome shotgun (WGS) entry which is preliminary data.</text>
</comment>
<evidence type="ECO:0000256" key="3">
    <source>
        <dbReference type="ARBA" id="ARBA00022452"/>
    </source>
</evidence>
<dbReference type="SUPFAM" id="SSF56935">
    <property type="entry name" value="Porins"/>
    <property type="match status" value="1"/>
</dbReference>
<keyword evidence="3 11" id="KW-1134">Transmembrane beta strand</keyword>
<evidence type="ECO:0000256" key="2">
    <source>
        <dbReference type="ARBA" id="ARBA00022448"/>
    </source>
</evidence>
<dbReference type="Pfam" id="PF07715">
    <property type="entry name" value="Plug"/>
    <property type="match status" value="1"/>
</dbReference>
<evidence type="ECO:0000256" key="8">
    <source>
        <dbReference type="ARBA" id="ARBA00023077"/>
    </source>
</evidence>
<dbReference type="EMBL" id="JAILXK010000002">
    <property type="protein sequence ID" value="MBY4638396.1"/>
    <property type="molecule type" value="Genomic_DNA"/>
</dbReference>
<keyword evidence="8 12" id="KW-0798">TonB box</keyword>
<dbReference type="Pfam" id="PF00593">
    <property type="entry name" value="TonB_dep_Rec_b-barrel"/>
    <property type="match status" value="1"/>
</dbReference>
<feature type="chain" id="PRO_5046661317" evidence="13">
    <location>
        <begin position="25"/>
        <end position="710"/>
    </location>
</feature>
<keyword evidence="2 11" id="KW-0813">Transport</keyword>
<organism evidence="16 17">
    <name type="scientific">Sphingopyxis jiangsuensis</name>
    <dbReference type="NCBI Taxonomy" id="2871171"/>
    <lineage>
        <taxon>Bacteria</taxon>
        <taxon>Pseudomonadati</taxon>
        <taxon>Pseudomonadota</taxon>
        <taxon>Alphaproteobacteria</taxon>
        <taxon>Sphingomonadales</taxon>
        <taxon>Sphingomonadaceae</taxon>
        <taxon>Sphingopyxis</taxon>
    </lineage>
</organism>
<feature type="domain" description="TonB-dependent receptor-like beta-barrel" evidence="14">
    <location>
        <begin position="245"/>
        <end position="667"/>
    </location>
</feature>
<evidence type="ECO:0000256" key="11">
    <source>
        <dbReference type="PROSITE-ProRule" id="PRU01360"/>
    </source>
</evidence>
<dbReference type="InterPro" id="IPR012910">
    <property type="entry name" value="Plug_dom"/>
</dbReference>
<dbReference type="InterPro" id="IPR000531">
    <property type="entry name" value="Beta-barrel_TonB"/>
</dbReference>
<dbReference type="Proteomes" id="UP001166571">
    <property type="component" value="Unassembled WGS sequence"/>
</dbReference>
<protein>
    <submittedName>
        <fullName evidence="16">TonB-dependent receptor</fullName>
    </submittedName>
</protein>
<evidence type="ECO:0000313" key="16">
    <source>
        <dbReference type="EMBL" id="MBY4638396.1"/>
    </source>
</evidence>
<accession>A0ABS7MHA9</accession>
<keyword evidence="10 11" id="KW-0998">Cell outer membrane</keyword>
<gene>
    <name evidence="16" type="ORF">K5P26_14730</name>
</gene>
<evidence type="ECO:0000256" key="13">
    <source>
        <dbReference type="SAM" id="SignalP"/>
    </source>
</evidence>
<feature type="domain" description="TonB-dependent receptor plug" evidence="15">
    <location>
        <begin position="49"/>
        <end position="155"/>
    </location>
</feature>
<keyword evidence="4" id="KW-0410">Iron transport</keyword>
<name>A0ABS7MHA9_9SPHN</name>
<evidence type="ECO:0000256" key="1">
    <source>
        <dbReference type="ARBA" id="ARBA00004571"/>
    </source>
</evidence>
<keyword evidence="16" id="KW-0675">Receptor</keyword>
<evidence type="ECO:0000256" key="10">
    <source>
        <dbReference type="ARBA" id="ARBA00023237"/>
    </source>
</evidence>
<evidence type="ECO:0000259" key="14">
    <source>
        <dbReference type="Pfam" id="PF00593"/>
    </source>
</evidence>
<reference evidence="16" key="1">
    <citation type="submission" date="2021-08" db="EMBL/GenBank/DDBJ databases">
        <title>Sphingopyxis panaciterrulae sp. nov., isolated from the surface water of the Yellow Sea.</title>
        <authorList>
            <person name="Gao Z."/>
            <person name="Zhang D."/>
            <person name="Zhang A."/>
        </authorList>
    </citation>
    <scope>NUCLEOTIDE SEQUENCE</scope>
    <source>
        <strain evidence="16">XHP0097</strain>
    </source>
</reference>
<evidence type="ECO:0000256" key="12">
    <source>
        <dbReference type="RuleBase" id="RU003357"/>
    </source>
</evidence>
<sequence length="710" mass="76560">MIDWKTRLFLGGAMAALSPVAAYAEEADESGNGGIAEIVVTAEKRASTVQKTAASITAFDADALEARNLNGAADLGGIVPNVQIGSLTREMTVSVRGISSANVPPAQDSSVGIHYDGVYLPRPSGANGAFFDLERVEVLRGPQGTLYGRNTTGGAINLISKKPVYEDEGAAEISFGSYKALSTRGMANVVLADGVAAVRAAFATNRHDGYQKNSIDGPDLADQEEVAGRIHLLIEPSDRLRMLFSANYYHRGGAGGSHVNIGQAGFDPYRTTSDAPYRLDNTSYGFVADLTYSFDDFDIVSLTSYRRDTVDVTFARIAGVPGSGSVRLWNPNRNVSQELRVATTWDKPLNLVLGGYFQHERNGDHVDFYISNARTAGFNQRRPNVAARSLAAFGQADLRLTDTLKVTGGIRYSSDKKHDLDGIFTPIGVPGFATPNLRGKWDEVTWKAGVDWQVTPNNLLYANVGTGFKAGGVGPIANFDPETVTAYEVGSKNRFAGGRVILNLAGFYYKYDDLQVTSVILNNNIATGVTTNAAEAEIYGAEIEGSFQLTPAFRVDSSLSYLHSEFTSYPQAFDPITGTTVDLTGNRLPRAPRWQFNLGAQYEAPVGAGILTARVDFRYSSSVYFSQFNDTVFPVNGVPSAPYALAYEGGYTRTNASLRYEPDDGPWYAEVFVQNIEDKAVIEYANATATSTVAGFSAPRTFGAKLGIRF</sequence>
<keyword evidence="5 11" id="KW-0812">Transmembrane</keyword>
<dbReference type="CDD" id="cd01347">
    <property type="entry name" value="ligand_gated_channel"/>
    <property type="match status" value="1"/>
</dbReference>
<keyword evidence="9 11" id="KW-0472">Membrane</keyword>
<comment type="subcellular location">
    <subcellularLocation>
        <location evidence="1 11">Cell outer membrane</location>
        <topology evidence="1 11">Multi-pass membrane protein</topology>
    </subcellularLocation>
</comment>
<evidence type="ECO:0000313" key="17">
    <source>
        <dbReference type="Proteomes" id="UP001166571"/>
    </source>
</evidence>
<evidence type="ECO:0000259" key="15">
    <source>
        <dbReference type="Pfam" id="PF07715"/>
    </source>
</evidence>
<dbReference type="Gene3D" id="2.40.170.20">
    <property type="entry name" value="TonB-dependent receptor, beta-barrel domain"/>
    <property type="match status" value="1"/>
</dbReference>
<dbReference type="PANTHER" id="PTHR32552:SF81">
    <property type="entry name" value="TONB-DEPENDENT OUTER MEMBRANE RECEPTOR"/>
    <property type="match status" value="1"/>
</dbReference>
<dbReference type="PROSITE" id="PS52016">
    <property type="entry name" value="TONB_DEPENDENT_REC_3"/>
    <property type="match status" value="1"/>
</dbReference>
<dbReference type="InterPro" id="IPR039426">
    <property type="entry name" value="TonB-dep_rcpt-like"/>
</dbReference>
<evidence type="ECO:0000256" key="9">
    <source>
        <dbReference type="ARBA" id="ARBA00023136"/>
    </source>
</evidence>
<dbReference type="PANTHER" id="PTHR32552">
    <property type="entry name" value="FERRICHROME IRON RECEPTOR-RELATED"/>
    <property type="match status" value="1"/>
</dbReference>
<keyword evidence="6" id="KW-0408">Iron</keyword>
<keyword evidence="17" id="KW-1185">Reference proteome</keyword>